<evidence type="ECO:0000256" key="6">
    <source>
        <dbReference type="ARBA" id="ARBA00023004"/>
    </source>
</evidence>
<accession>A0A1N7G9B7</accession>
<evidence type="ECO:0000259" key="7">
    <source>
        <dbReference type="Pfam" id="PF00775"/>
    </source>
</evidence>
<dbReference type="SUPFAM" id="SSF49482">
    <property type="entry name" value="Aromatic compound dioxygenase"/>
    <property type="match status" value="1"/>
</dbReference>
<evidence type="ECO:0000256" key="2">
    <source>
        <dbReference type="ARBA" id="ARBA00007825"/>
    </source>
</evidence>
<keyword evidence="3" id="KW-0479">Metal-binding</keyword>
<dbReference type="Pfam" id="PF00775">
    <property type="entry name" value="Dioxygenase_C"/>
    <property type="match status" value="1"/>
</dbReference>
<keyword evidence="4 9" id="KW-0223">Dioxygenase</keyword>
<evidence type="ECO:0000259" key="8">
    <source>
        <dbReference type="Pfam" id="PF04444"/>
    </source>
</evidence>
<dbReference type="GO" id="GO:0009712">
    <property type="term" value="P:catechol-containing compound metabolic process"/>
    <property type="evidence" value="ECO:0007669"/>
    <property type="project" value="InterPro"/>
</dbReference>
<dbReference type="EMBL" id="FTNV01000001">
    <property type="protein sequence ID" value="SIS09181.1"/>
    <property type="molecule type" value="Genomic_DNA"/>
</dbReference>
<dbReference type="InterPro" id="IPR050770">
    <property type="entry name" value="Intradiol_RC_Dioxygenase"/>
</dbReference>
<keyword evidence="5" id="KW-0560">Oxidoreductase</keyword>
<dbReference type="InterPro" id="IPR007535">
    <property type="entry name" value="Catechol_dOase_N"/>
</dbReference>
<dbReference type="AlphaFoldDB" id="A0A1N7G9B7"/>
<keyword evidence="10" id="KW-1185">Reference proteome</keyword>
<dbReference type="InterPro" id="IPR015889">
    <property type="entry name" value="Intradiol_dOase_core"/>
</dbReference>
<gene>
    <name evidence="9" type="ORF">SAMN05421666_1802</name>
</gene>
<evidence type="ECO:0000313" key="10">
    <source>
        <dbReference type="Proteomes" id="UP000186019"/>
    </source>
</evidence>
<dbReference type="OrthoDB" id="9800887at2"/>
<dbReference type="GO" id="GO:0018576">
    <property type="term" value="F:catechol 1,2-dioxygenase activity"/>
    <property type="evidence" value="ECO:0007669"/>
    <property type="project" value="InterPro"/>
</dbReference>
<sequence>MGIVSQDNITDVVVAALGKNGDISDRQREIMSALIRHMHDFCKEVNLQHSEFIQACEFLKRAGQTCDDNRQEFILLGDILGIEVLADMLTNPVEKGESASTVLGPFYRENPPVLPKGASTIIKHFDNEETAYYEGYIHDTDGNPLAGVTMDVWQDAPNGIYENLDPDQPEYNLRGRFETDENGHYAFVAVRPVPYPIPDNETAGELLRYMGHHAMRPGHMHFIISKEGYRPLVSQIFDADSGWLEDDSVFAVKDSLIGKFEKADPSLGTDLHMKFDFKLKAEAAAKAA</sequence>
<dbReference type="STRING" id="573024.SAMN05216208_0334"/>
<dbReference type="InterPro" id="IPR000627">
    <property type="entry name" value="Intradiol_dOase_C"/>
</dbReference>
<dbReference type="RefSeq" id="WP_076532782.1">
    <property type="nucleotide sequence ID" value="NZ_CANNEL010000003.1"/>
</dbReference>
<dbReference type="Pfam" id="PF04444">
    <property type="entry name" value="Dioxygenase_N"/>
    <property type="match status" value="1"/>
</dbReference>
<name>A0A1N7G9B7_9RHOB</name>
<evidence type="ECO:0000256" key="4">
    <source>
        <dbReference type="ARBA" id="ARBA00022964"/>
    </source>
</evidence>
<dbReference type="PANTHER" id="PTHR33711:SF7">
    <property type="entry name" value="INTRADIOL RING-CLEAVAGE DIOXYGENASES DOMAIN-CONTAINING PROTEIN-RELATED"/>
    <property type="match status" value="1"/>
</dbReference>
<evidence type="ECO:0000256" key="1">
    <source>
        <dbReference type="ARBA" id="ARBA00001965"/>
    </source>
</evidence>
<protein>
    <submittedName>
        <fullName evidence="9">Catechol 1,2-dioxygenase</fullName>
    </submittedName>
</protein>
<evidence type="ECO:0000256" key="5">
    <source>
        <dbReference type="ARBA" id="ARBA00023002"/>
    </source>
</evidence>
<comment type="similarity">
    <text evidence="2">Belongs to the intradiol ring-cleavage dioxygenase family.</text>
</comment>
<proteinExistence type="inferred from homology"/>
<dbReference type="GO" id="GO:0008199">
    <property type="term" value="F:ferric iron binding"/>
    <property type="evidence" value="ECO:0007669"/>
    <property type="project" value="InterPro"/>
</dbReference>
<dbReference type="Proteomes" id="UP000186019">
    <property type="component" value="Unassembled WGS sequence"/>
</dbReference>
<dbReference type="PANTHER" id="PTHR33711">
    <property type="entry name" value="DIOXYGENASE, PUTATIVE (AFU_ORTHOLOGUE AFUA_2G02910)-RELATED"/>
    <property type="match status" value="1"/>
</dbReference>
<evidence type="ECO:0000256" key="3">
    <source>
        <dbReference type="ARBA" id="ARBA00022723"/>
    </source>
</evidence>
<comment type="cofactor">
    <cofactor evidence="1">
        <name>Fe(3+)</name>
        <dbReference type="ChEBI" id="CHEBI:29034"/>
    </cofactor>
</comment>
<feature type="domain" description="Catechol dioxygenase N-terminal" evidence="8">
    <location>
        <begin position="25"/>
        <end position="96"/>
    </location>
</feature>
<feature type="domain" description="Intradiol ring-cleavage dioxygenases" evidence="7">
    <location>
        <begin position="104"/>
        <end position="280"/>
    </location>
</feature>
<keyword evidence="6" id="KW-0408">Iron</keyword>
<dbReference type="Gene3D" id="2.60.130.10">
    <property type="entry name" value="Aromatic compound dioxygenase"/>
    <property type="match status" value="1"/>
</dbReference>
<reference evidence="9 10" key="1">
    <citation type="submission" date="2017-01" db="EMBL/GenBank/DDBJ databases">
        <authorList>
            <person name="Mah S.A."/>
            <person name="Swanson W.J."/>
            <person name="Moy G.W."/>
            <person name="Vacquier V.D."/>
        </authorList>
    </citation>
    <scope>NUCLEOTIDE SEQUENCE [LARGE SCALE GENOMIC DNA]</scope>
    <source>
        <strain evidence="9 10">DSM 29590</strain>
    </source>
</reference>
<evidence type="ECO:0000313" key="9">
    <source>
        <dbReference type="EMBL" id="SIS09181.1"/>
    </source>
</evidence>
<organism evidence="9 10">
    <name type="scientific">Roseovarius nanhaiticus</name>
    <dbReference type="NCBI Taxonomy" id="573024"/>
    <lineage>
        <taxon>Bacteria</taxon>
        <taxon>Pseudomonadati</taxon>
        <taxon>Pseudomonadota</taxon>
        <taxon>Alphaproteobacteria</taxon>
        <taxon>Rhodobacterales</taxon>
        <taxon>Roseobacteraceae</taxon>
        <taxon>Roseovarius</taxon>
    </lineage>
</organism>